<reference evidence="1" key="1">
    <citation type="submission" date="2022-01" db="EMBL/GenBank/DDBJ databases">
        <authorList>
            <person name="Criscuolo A."/>
        </authorList>
    </citation>
    <scope>NUCLEOTIDE SEQUENCE</scope>
    <source>
        <strain evidence="1">CIP111891</strain>
    </source>
</reference>
<gene>
    <name evidence="1" type="ORF">PAECIP111891_02593</name>
</gene>
<sequence length="388" mass="42928">MPYDKEEASLLSSRKRSKLRLLFLTFLLTQLLSQGINSRSQAQHMEPLHKETAAEAGTIQLQVKASPGALYQSELTFVNKALQRALEEGTAGDVSLEAIPPDTTLTYDKKGQTIHLGVTPSGDVVDWTSKQHINLPKSAQETLQAQVQSLRTKHYGEMLPWEEASLVLPKYSSFTVVDLMSGLSFEGQRRAGSHHADVQPLTKTDSATLKSIYGGQWSWDRRAVLVKLNGRTLAASMHGMPHGGDGIPGNDFNGHFCIHFLGSVTHGSRSVDPAHQVMVHRAAGLLQDYVSKLSPWALIDVWISAAHQGDLQLLQVTTGQEQAMHVRSMRRLSKFKELDTSQLLQFDTAVDVTMTGARASAVSSRRVLFHLERASVQDRWYIRSAVIQ</sequence>
<comment type="caution">
    <text evidence="1">The sequence shown here is derived from an EMBL/GenBank/DDBJ whole genome shotgun (WGS) entry which is preliminary data.</text>
</comment>
<proteinExistence type="predicted"/>
<dbReference type="Proteomes" id="UP000838821">
    <property type="component" value="Unassembled WGS sequence"/>
</dbReference>
<name>A0ABM9C5P3_9BACL</name>
<dbReference type="EMBL" id="CAKMMW010000006">
    <property type="protein sequence ID" value="CAH1204740.1"/>
    <property type="molecule type" value="Genomic_DNA"/>
</dbReference>
<organism evidence="1 2">
    <name type="scientific">Paenibacillus allorhizoplanae</name>
    <dbReference type="NCBI Taxonomy" id="2905648"/>
    <lineage>
        <taxon>Bacteria</taxon>
        <taxon>Bacillati</taxon>
        <taxon>Bacillota</taxon>
        <taxon>Bacilli</taxon>
        <taxon>Bacillales</taxon>
        <taxon>Paenibacillaceae</taxon>
        <taxon>Paenibacillus</taxon>
    </lineage>
</organism>
<evidence type="ECO:0000313" key="1">
    <source>
        <dbReference type="EMBL" id="CAH1204740.1"/>
    </source>
</evidence>
<accession>A0ABM9C5P3</accession>
<keyword evidence="2" id="KW-1185">Reference proteome</keyword>
<protein>
    <submittedName>
        <fullName evidence="1">Uncharacterized protein</fullName>
    </submittedName>
</protein>
<evidence type="ECO:0000313" key="2">
    <source>
        <dbReference type="Proteomes" id="UP000838821"/>
    </source>
</evidence>